<evidence type="ECO:0000313" key="2">
    <source>
        <dbReference type="EMBL" id="EFA78258.1"/>
    </source>
</evidence>
<keyword evidence="3" id="KW-1185">Reference proteome</keyword>
<dbReference type="RefSeq" id="XP_020430383.1">
    <property type="nucleotide sequence ID" value="XM_020579708.1"/>
</dbReference>
<accession>D3BK28</accession>
<keyword evidence="1" id="KW-0732">Signal</keyword>
<evidence type="ECO:0000313" key="3">
    <source>
        <dbReference type="Proteomes" id="UP000001396"/>
    </source>
</evidence>
<proteinExistence type="predicted"/>
<dbReference type="EMBL" id="ADBJ01000038">
    <property type="protein sequence ID" value="EFA78258.1"/>
    <property type="molecule type" value="Genomic_DNA"/>
</dbReference>
<dbReference type="AlphaFoldDB" id="D3BK28"/>
<dbReference type="GeneID" id="31364385"/>
<reference evidence="2 3" key="1">
    <citation type="journal article" date="2011" name="Genome Res.">
        <title>Phylogeny-wide analysis of social amoeba genomes highlights ancient origins for complex intercellular communication.</title>
        <authorList>
            <person name="Heidel A.J."/>
            <person name="Lawal H.M."/>
            <person name="Felder M."/>
            <person name="Schilde C."/>
            <person name="Helps N.R."/>
            <person name="Tunggal B."/>
            <person name="Rivero F."/>
            <person name="John U."/>
            <person name="Schleicher M."/>
            <person name="Eichinger L."/>
            <person name="Platzer M."/>
            <person name="Noegel A.A."/>
            <person name="Schaap P."/>
            <person name="Gloeckner G."/>
        </authorList>
    </citation>
    <scope>NUCLEOTIDE SEQUENCE [LARGE SCALE GENOMIC DNA]</scope>
    <source>
        <strain evidence="3">ATCC 26659 / Pp 5 / PN500</strain>
    </source>
</reference>
<gene>
    <name evidence="2" type="ORF">PPL_08909</name>
</gene>
<dbReference type="OMA" id="NDVETCK"/>
<organism evidence="2 3">
    <name type="scientific">Heterostelium pallidum (strain ATCC 26659 / Pp 5 / PN500)</name>
    <name type="common">Cellular slime mold</name>
    <name type="synonym">Polysphondylium pallidum</name>
    <dbReference type="NCBI Taxonomy" id="670386"/>
    <lineage>
        <taxon>Eukaryota</taxon>
        <taxon>Amoebozoa</taxon>
        <taxon>Evosea</taxon>
        <taxon>Eumycetozoa</taxon>
        <taxon>Dictyostelia</taxon>
        <taxon>Acytosteliales</taxon>
        <taxon>Acytosteliaceae</taxon>
        <taxon>Heterostelium</taxon>
    </lineage>
</organism>
<feature type="chain" id="PRO_5003041310" evidence="1">
    <location>
        <begin position="23"/>
        <end position="92"/>
    </location>
</feature>
<protein>
    <submittedName>
        <fullName evidence="2">Uncharacterized protein</fullName>
    </submittedName>
</protein>
<dbReference type="Proteomes" id="UP000001396">
    <property type="component" value="Unassembled WGS sequence"/>
</dbReference>
<evidence type="ECO:0000256" key="1">
    <source>
        <dbReference type="SAM" id="SignalP"/>
    </source>
</evidence>
<name>D3BK28_HETP5</name>
<comment type="caution">
    <text evidence="2">The sequence shown here is derived from an EMBL/GenBank/DDBJ whole genome shotgun (WGS) entry which is preliminary data.</text>
</comment>
<dbReference type="InParanoid" id="D3BK28"/>
<sequence>MKSQIFILLALILAIALSSVSAVPECSFTCTDGVKVILPNIETKEICDMAVNYAECPVRKVPDVDQYCIPWCYPCNQCTVDVKVASYSFVDI</sequence>
<feature type="signal peptide" evidence="1">
    <location>
        <begin position="1"/>
        <end position="22"/>
    </location>
</feature>